<reference evidence="2" key="1">
    <citation type="submission" date="2015-04" db="EMBL/GenBank/DDBJ databases">
        <authorList>
            <person name="Syromyatnikov M.Y."/>
            <person name="Popov V.N."/>
        </authorList>
    </citation>
    <scope>NUCLEOTIDE SEQUENCE</scope>
    <source>
        <strain evidence="2">MO-1</strain>
    </source>
</reference>
<accession>A0A1S7LPT3</accession>
<keyword evidence="2" id="KW-0413">Isomerase</keyword>
<sequence length="308" mass="32718">MATYLITGGCGFIGSHLADALLARGDSVRVLDDLSTGKRENLQSQCDIIIGDVADYDAVKQAMDGVDGCFHLAAVASVARSNEDWLGTHRINQTGSVNVFDSARTAKQGKQVPVIYASSAAVYGDCKDLPIEESANRDPLTAYGADKMGSELHARVASGVHGVATCGFRFFNVYGPRQDPHSPYSGVISIFANRMKQGQDVTIFGDGQQTRDFVYVADVVAHLMAGMDKAGEREAPVYNVCTGKETTVLQLAETVRSLLKGSSAINHGEPRAGDIRESLGNPAQATANLGVSAKVELRDGLHALLESL</sequence>
<evidence type="ECO:0000259" key="1">
    <source>
        <dbReference type="Pfam" id="PF01370"/>
    </source>
</evidence>
<dbReference type="EMBL" id="LO017727">
    <property type="protein sequence ID" value="CRH07786.1"/>
    <property type="molecule type" value="Genomic_DNA"/>
</dbReference>
<dbReference type="InterPro" id="IPR001509">
    <property type="entry name" value="Epimerase_deHydtase"/>
</dbReference>
<dbReference type="PANTHER" id="PTHR43245">
    <property type="entry name" value="BIFUNCTIONAL POLYMYXIN RESISTANCE PROTEIN ARNA"/>
    <property type="match status" value="1"/>
</dbReference>
<dbReference type="EC" id="5.1.3.-" evidence="2"/>
<dbReference type="InterPro" id="IPR050177">
    <property type="entry name" value="Lipid_A_modif_metabolic_enz"/>
</dbReference>
<gene>
    <name evidence="2" type="ORF">MAGMO_3653</name>
</gene>
<name>A0A1S7LPT3_MAGMO</name>
<proteinExistence type="predicted"/>
<dbReference type="AlphaFoldDB" id="A0A1S7LPT3"/>
<dbReference type="Gene3D" id="3.40.50.720">
    <property type="entry name" value="NAD(P)-binding Rossmann-like Domain"/>
    <property type="match status" value="1"/>
</dbReference>
<keyword evidence="2" id="KW-0456">Lyase</keyword>
<evidence type="ECO:0000313" key="2">
    <source>
        <dbReference type="EMBL" id="CRH07786.1"/>
    </source>
</evidence>
<dbReference type="Pfam" id="PF01370">
    <property type="entry name" value="Epimerase"/>
    <property type="match status" value="1"/>
</dbReference>
<dbReference type="Gene3D" id="3.90.25.10">
    <property type="entry name" value="UDP-galactose 4-epimerase, domain 1"/>
    <property type="match status" value="1"/>
</dbReference>
<dbReference type="GO" id="GO:0016853">
    <property type="term" value="F:isomerase activity"/>
    <property type="evidence" value="ECO:0007669"/>
    <property type="project" value="UniProtKB-KW"/>
</dbReference>
<dbReference type="SUPFAM" id="SSF51735">
    <property type="entry name" value="NAD(P)-binding Rossmann-fold domains"/>
    <property type="match status" value="1"/>
</dbReference>
<dbReference type="InterPro" id="IPR036291">
    <property type="entry name" value="NAD(P)-bd_dom_sf"/>
</dbReference>
<feature type="domain" description="NAD-dependent epimerase/dehydratase" evidence="1">
    <location>
        <begin position="5"/>
        <end position="241"/>
    </location>
</feature>
<organism evidence="2">
    <name type="scientific">Magnetococcus massalia (strain MO-1)</name>
    <dbReference type="NCBI Taxonomy" id="451514"/>
    <lineage>
        <taxon>Bacteria</taxon>
        <taxon>Pseudomonadati</taxon>
        <taxon>Pseudomonadota</taxon>
        <taxon>Magnetococcia</taxon>
        <taxon>Magnetococcales</taxon>
        <taxon>Magnetococcaceae</taxon>
        <taxon>Magnetococcus</taxon>
    </lineage>
</organism>
<dbReference type="EC" id="4.-.-.-" evidence="2"/>
<protein>
    <submittedName>
        <fullName evidence="2">Putative NAD-dependent epimerase/dehydratase</fullName>
        <ecNumber evidence="2">4.-.-.-</ecNumber>
        <ecNumber evidence="2">5.1.3.-</ecNumber>
    </submittedName>
</protein>
<dbReference type="GO" id="GO:0016829">
    <property type="term" value="F:lyase activity"/>
    <property type="evidence" value="ECO:0007669"/>
    <property type="project" value="UniProtKB-KW"/>
</dbReference>
<dbReference type="PANTHER" id="PTHR43245:SF13">
    <property type="entry name" value="UDP-D-APIOSE_UDP-D-XYLOSE SYNTHASE 2"/>
    <property type="match status" value="1"/>
</dbReference>